<evidence type="ECO:0000313" key="1">
    <source>
        <dbReference type="EMBL" id="KIJ93669.1"/>
    </source>
</evidence>
<feature type="non-terminal residue" evidence="1">
    <location>
        <position position="1"/>
    </location>
</feature>
<dbReference type="EMBL" id="KN838831">
    <property type="protein sequence ID" value="KIJ93669.1"/>
    <property type="molecule type" value="Genomic_DNA"/>
</dbReference>
<proteinExistence type="predicted"/>
<organism evidence="1 2">
    <name type="scientific">Laccaria amethystina LaAM-08-1</name>
    <dbReference type="NCBI Taxonomy" id="1095629"/>
    <lineage>
        <taxon>Eukaryota</taxon>
        <taxon>Fungi</taxon>
        <taxon>Dikarya</taxon>
        <taxon>Basidiomycota</taxon>
        <taxon>Agaricomycotina</taxon>
        <taxon>Agaricomycetes</taxon>
        <taxon>Agaricomycetidae</taxon>
        <taxon>Agaricales</taxon>
        <taxon>Agaricineae</taxon>
        <taxon>Hydnangiaceae</taxon>
        <taxon>Laccaria</taxon>
    </lineage>
</organism>
<reference evidence="1 2" key="1">
    <citation type="submission" date="2014-04" db="EMBL/GenBank/DDBJ databases">
        <authorList>
            <consortium name="DOE Joint Genome Institute"/>
            <person name="Kuo A."/>
            <person name="Kohler A."/>
            <person name="Nagy L.G."/>
            <person name="Floudas D."/>
            <person name="Copeland A."/>
            <person name="Barry K.W."/>
            <person name="Cichocki N."/>
            <person name="Veneault-Fourrey C."/>
            <person name="LaButti K."/>
            <person name="Lindquist E.A."/>
            <person name="Lipzen A."/>
            <person name="Lundell T."/>
            <person name="Morin E."/>
            <person name="Murat C."/>
            <person name="Sun H."/>
            <person name="Tunlid A."/>
            <person name="Henrissat B."/>
            <person name="Grigoriev I.V."/>
            <person name="Hibbett D.S."/>
            <person name="Martin F."/>
            <person name="Nordberg H.P."/>
            <person name="Cantor M.N."/>
            <person name="Hua S.X."/>
        </authorList>
    </citation>
    <scope>NUCLEOTIDE SEQUENCE [LARGE SCALE GENOMIC DNA]</scope>
    <source>
        <strain evidence="1 2">LaAM-08-1</strain>
    </source>
</reference>
<evidence type="ECO:0000313" key="2">
    <source>
        <dbReference type="Proteomes" id="UP000054477"/>
    </source>
</evidence>
<dbReference type="HOGENOM" id="CLU_2190184_0_0_1"/>
<gene>
    <name evidence="1" type="ORF">K443DRAFT_684333</name>
</gene>
<feature type="non-terminal residue" evidence="1">
    <location>
        <position position="109"/>
    </location>
</feature>
<accession>A0A0C9WIW8</accession>
<keyword evidence="2" id="KW-1185">Reference proteome</keyword>
<reference evidence="2" key="2">
    <citation type="submission" date="2015-01" db="EMBL/GenBank/DDBJ databases">
        <title>Evolutionary Origins and Diversification of the Mycorrhizal Mutualists.</title>
        <authorList>
            <consortium name="DOE Joint Genome Institute"/>
            <consortium name="Mycorrhizal Genomics Consortium"/>
            <person name="Kohler A."/>
            <person name="Kuo A."/>
            <person name="Nagy L.G."/>
            <person name="Floudas D."/>
            <person name="Copeland A."/>
            <person name="Barry K.W."/>
            <person name="Cichocki N."/>
            <person name="Veneault-Fourrey C."/>
            <person name="LaButti K."/>
            <person name="Lindquist E.A."/>
            <person name="Lipzen A."/>
            <person name="Lundell T."/>
            <person name="Morin E."/>
            <person name="Murat C."/>
            <person name="Riley R."/>
            <person name="Ohm R."/>
            <person name="Sun H."/>
            <person name="Tunlid A."/>
            <person name="Henrissat B."/>
            <person name="Grigoriev I.V."/>
            <person name="Hibbett D.S."/>
            <person name="Martin F."/>
        </authorList>
    </citation>
    <scope>NUCLEOTIDE SEQUENCE [LARGE SCALE GENOMIC DNA]</scope>
    <source>
        <strain evidence="2">LaAM-08-1</strain>
    </source>
</reference>
<name>A0A0C9WIW8_9AGAR</name>
<dbReference type="Proteomes" id="UP000054477">
    <property type="component" value="Unassembled WGS sequence"/>
</dbReference>
<dbReference type="AlphaFoldDB" id="A0A0C9WIW8"/>
<protein>
    <submittedName>
        <fullName evidence="1">Uncharacterized protein</fullName>
    </submittedName>
</protein>
<sequence>SWRNNCLAYKSQIAAPPFSDPTDVVASLVPRSIGPGLEGSRLGQCPTRWFVDPGRCPQGFNPPGASCNIFDDVCRQGFCPPVAIFREFAPFIFAHLVPIIHRPLPPFPW</sequence>